<evidence type="ECO:0000256" key="2">
    <source>
        <dbReference type="ARBA" id="ARBA00022801"/>
    </source>
</evidence>
<dbReference type="Pfam" id="PF07687">
    <property type="entry name" value="M20_dimer"/>
    <property type="match status" value="1"/>
</dbReference>
<dbReference type="Pfam" id="PF01546">
    <property type="entry name" value="Peptidase_M20"/>
    <property type="match status" value="1"/>
</dbReference>
<proteinExistence type="predicted"/>
<name>A0A0G0Z268_9BACT</name>
<dbReference type="PANTHER" id="PTHR43808:SF31">
    <property type="entry name" value="N-ACETYL-L-CITRULLINE DEACETYLASE"/>
    <property type="match status" value="1"/>
</dbReference>
<dbReference type="AlphaFoldDB" id="A0A0G0Z268"/>
<dbReference type="GO" id="GO:0008777">
    <property type="term" value="F:acetylornithine deacetylase activity"/>
    <property type="evidence" value="ECO:0007669"/>
    <property type="project" value="TreeGrafter"/>
</dbReference>
<evidence type="ECO:0000313" key="5">
    <source>
        <dbReference type="Proteomes" id="UP000034875"/>
    </source>
</evidence>
<evidence type="ECO:0000256" key="1">
    <source>
        <dbReference type="ARBA" id="ARBA00022723"/>
    </source>
</evidence>
<keyword evidence="1" id="KW-0479">Metal-binding</keyword>
<evidence type="ECO:0000259" key="3">
    <source>
        <dbReference type="Pfam" id="PF07687"/>
    </source>
</evidence>
<dbReference type="Gene3D" id="3.40.630.10">
    <property type="entry name" value="Zn peptidases"/>
    <property type="match status" value="1"/>
</dbReference>
<dbReference type="InterPro" id="IPR036264">
    <property type="entry name" value="Bact_exopeptidase_dim_dom"/>
</dbReference>
<gene>
    <name evidence="4" type="ORF">UV05_C0035G0004</name>
</gene>
<feature type="domain" description="Peptidase M20 dimerisation" evidence="3">
    <location>
        <begin position="164"/>
        <end position="250"/>
    </location>
</feature>
<protein>
    <submittedName>
        <fullName evidence="4">Succinyl-diaminopimelate desuccinylase</fullName>
    </submittedName>
</protein>
<dbReference type="InterPro" id="IPR002933">
    <property type="entry name" value="Peptidase_M20"/>
</dbReference>
<dbReference type="InterPro" id="IPR011650">
    <property type="entry name" value="Peptidase_M20_dimer"/>
</dbReference>
<dbReference type="GO" id="GO:0046872">
    <property type="term" value="F:metal ion binding"/>
    <property type="evidence" value="ECO:0007669"/>
    <property type="project" value="UniProtKB-KW"/>
</dbReference>
<dbReference type="EMBL" id="LCCZ01000035">
    <property type="protein sequence ID" value="KKS42864.1"/>
    <property type="molecule type" value="Genomic_DNA"/>
</dbReference>
<accession>A0A0G0Z268</accession>
<dbReference type="Gene3D" id="3.30.70.360">
    <property type="match status" value="1"/>
</dbReference>
<reference evidence="4 5" key="1">
    <citation type="journal article" date="2015" name="Nature">
        <title>rRNA introns, odd ribosomes, and small enigmatic genomes across a large radiation of phyla.</title>
        <authorList>
            <person name="Brown C.T."/>
            <person name="Hug L.A."/>
            <person name="Thomas B.C."/>
            <person name="Sharon I."/>
            <person name="Castelle C.J."/>
            <person name="Singh A."/>
            <person name="Wilkins M.J."/>
            <person name="Williams K.H."/>
            <person name="Banfield J.F."/>
        </authorList>
    </citation>
    <scope>NUCLEOTIDE SEQUENCE [LARGE SCALE GENOMIC DNA]</scope>
</reference>
<dbReference type="GO" id="GO:0006526">
    <property type="term" value="P:L-arginine biosynthetic process"/>
    <property type="evidence" value="ECO:0007669"/>
    <property type="project" value="TreeGrafter"/>
</dbReference>
<dbReference type="SUPFAM" id="SSF53187">
    <property type="entry name" value="Zn-dependent exopeptidases"/>
    <property type="match status" value="1"/>
</dbReference>
<comment type="caution">
    <text evidence="4">The sequence shown here is derived from an EMBL/GenBank/DDBJ whole genome shotgun (WGS) entry which is preliminary data.</text>
</comment>
<keyword evidence="2" id="KW-0378">Hydrolase</keyword>
<sequence>MINNIVALAKKFISIKSAPDDPKALEKVLELALANLKGFTIERFERKGARSALVYNTRRRPNKFKVILNGHLDIIPGKESQYRPYIKGNKLYGVGAMDMKASVACLIAVFNETANQVKYPLGLQLVTDEEIGGFNGTKYQIEKGVKADFVIVGENTNFNIENQAKGIMWAKVCAKGKTAHGAYPWKGKNAILKMNRVLNNLDKKYPTPAKEKWVTTVNVSRIETSNKTFNKIPDDCEVWLDIRYIPKEADAIAGNLKKLLPSGFSLEIIAKEPALSTDKNNRYVRSLKAVIKQTIGKEPLILAANGSSDARHYARVQCSAIEFGPGGGGMGSDNEWVGVTDLEKYFQILKNFLR</sequence>
<dbReference type="SUPFAM" id="SSF55031">
    <property type="entry name" value="Bacterial exopeptidase dimerisation domain"/>
    <property type="match status" value="1"/>
</dbReference>
<organism evidence="4 5">
    <name type="scientific">candidate division CPR1 bacterium GW2011_GWA2_42_17</name>
    <dbReference type="NCBI Taxonomy" id="1618341"/>
    <lineage>
        <taxon>Bacteria</taxon>
        <taxon>candidate division CPR1</taxon>
    </lineage>
</organism>
<dbReference type="InterPro" id="IPR050072">
    <property type="entry name" value="Peptidase_M20A"/>
</dbReference>
<dbReference type="PANTHER" id="PTHR43808">
    <property type="entry name" value="ACETYLORNITHINE DEACETYLASE"/>
    <property type="match status" value="1"/>
</dbReference>
<dbReference type="Proteomes" id="UP000034875">
    <property type="component" value="Unassembled WGS sequence"/>
</dbReference>
<evidence type="ECO:0000313" key="4">
    <source>
        <dbReference type="EMBL" id="KKS42864.1"/>
    </source>
</evidence>